<name>A0ABM4A8I7_ZIZJJ</name>
<protein>
    <submittedName>
        <fullName evidence="7">Glutamate receptor 2.1-like</fullName>
    </submittedName>
</protein>
<dbReference type="SUPFAM" id="SSF53822">
    <property type="entry name" value="Periplasmic binding protein-like I"/>
    <property type="match status" value="1"/>
</dbReference>
<sequence length="257" mass="29133">MVRETRILLVHVLASLGSKLFRLAKQIGMMSEGWNKTSEDINHFGLWAYDTVWALAMVAESLNPTALVSHNTSINSIEPFGLRVFESGPQLLQKLLNIKFEGLSEEFNLIRGQLKPTDYEMINVRGKLGERVIGNWSLENGIPHGLDQSVKIVRKPIILPGNTKVPPKGWVKPMFGTKLRIGIPIAPAGFKEFLKIEWDPHTDEPSFSGFSYDIFLASLDKLPFALPHKFIPFANSFKQNHGTYDKLLYQIKFKVHY</sequence>
<keyword evidence="2" id="KW-0812">Transmembrane</keyword>
<comment type="subcellular location">
    <subcellularLocation>
        <location evidence="1">Membrane</location>
    </subcellularLocation>
</comment>
<evidence type="ECO:0000313" key="7">
    <source>
        <dbReference type="RefSeq" id="XP_060673026.1"/>
    </source>
</evidence>
<keyword evidence="6" id="KW-1185">Reference proteome</keyword>
<dbReference type="PANTHER" id="PTHR34836">
    <property type="entry name" value="OS06G0188250 PROTEIN"/>
    <property type="match status" value="1"/>
</dbReference>
<organism evidence="6 7">
    <name type="scientific">Ziziphus jujuba</name>
    <name type="common">Chinese jujube</name>
    <name type="synonym">Ziziphus sativa</name>
    <dbReference type="NCBI Taxonomy" id="326968"/>
    <lineage>
        <taxon>Eukaryota</taxon>
        <taxon>Viridiplantae</taxon>
        <taxon>Streptophyta</taxon>
        <taxon>Embryophyta</taxon>
        <taxon>Tracheophyta</taxon>
        <taxon>Spermatophyta</taxon>
        <taxon>Magnoliopsida</taxon>
        <taxon>eudicotyledons</taxon>
        <taxon>Gunneridae</taxon>
        <taxon>Pentapetalae</taxon>
        <taxon>rosids</taxon>
        <taxon>fabids</taxon>
        <taxon>Rosales</taxon>
        <taxon>Rhamnaceae</taxon>
        <taxon>Paliureae</taxon>
        <taxon>Ziziphus</taxon>
    </lineage>
</organism>
<gene>
    <name evidence="7" type="primary">LOC132803681</name>
</gene>
<feature type="domain" description="Receptor ligand binding region" evidence="5">
    <location>
        <begin position="38"/>
        <end position="126"/>
    </location>
</feature>
<evidence type="ECO:0000313" key="6">
    <source>
        <dbReference type="Proteomes" id="UP001652623"/>
    </source>
</evidence>
<accession>A0ABM4A8I7</accession>
<proteinExistence type="predicted"/>
<dbReference type="InterPro" id="IPR001828">
    <property type="entry name" value="ANF_lig-bd_rcpt"/>
</dbReference>
<evidence type="ECO:0000256" key="4">
    <source>
        <dbReference type="ARBA" id="ARBA00023136"/>
    </source>
</evidence>
<dbReference type="RefSeq" id="XP_060673026.1">
    <property type="nucleotide sequence ID" value="XM_060817043.1"/>
</dbReference>
<evidence type="ECO:0000256" key="1">
    <source>
        <dbReference type="ARBA" id="ARBA00004370"/>
    </source>
</evidence>
<dbReference type="GeneID" id="132803681"/>
<reference evidence="6" key="1">
    <citation type="submission" date="2025-05" db="UniProtKB">
        <authorList>
            <consortium name="RefSeq"/>
        </authorList>
    </citation>
    <scope>NUCLEOTIDE SEQUENCE [LARGE SCALE GENOMIC DNA]</scope>
</reference>
<evidence type="ECO:0000256" key="2">
    <source>
        <dbReference type="ARBA" id="ARBA00022692"/>
    </source>
</evidence>
<dbReference type="Proteomes" id="UP001652623">
    <property type="component" value="Chromosome 1"/>
</dbReference>
<dbReference type="Gene3D" id="3.40.50.2300">
    <property type="match status" value="1"/>
</dbReference>
<dbReference type="InterPro" id="IPR028082">
    <property type="entry name" value="Peripla_BP_I"/>
</dbReference>
<evidence type="ECO:0000259" key="5">
    <source>
        <dbReference type="Pfam" id="PF01094"/>
    </source>
</evidence>
<keyword evidence="3" id="KW-1133">Transmembrane helix</keyword>
<dbReference type="Pfam" id="PF01094">
    <property type="entry name" value="ANF_receptor"/>
    <property type="match status" value="1"/>
</dbReference>
<dbReference type="InterPro" id="IPR015683">
    <property type="entry name" value="Ionotropic_Glu_rcpt"/>
</dbReference>
<evidence type="ECO:0000256" key="3">
    <source>
        <dbReference type="ARBA" id="ARBA00022989"/>
    </source>
</evidence>
<reference evidence="7" key="2">
    <citation type="submission" date="2025-08" db="UniProtKB">
        <authorList>
            <consortium name="RefSeq"/>
        </authorList>
    </citation>
    <scope>IDENTIFICATION</scope>
    <source>
        <tissue evidence="7">Seedling</tissue>
    </source>
</reference>
<dbReference type="PANTHER" id="PTHR34836:SF7">
    <property type="entry name" value="RECEPTOR LIGAND BINDING REGION DOMAIN-CONTAINING PROTEIN"/>
    <property type="match status" value="1"/>
</dbReference>
<keyword evidence="4" id="KW-0472">Membrane</keyword>
<dbReference type="Gene3D" id="3.40.190.10">
    <property type="entry name" value="Periplasmic binding protein-like II"/>
    <property type="match status" value="1"/>
</dbReference>